<name>A0A813G6Y7_POLGL</name>
<dbReference type="EMBL" id="CAJNNV010026544">
    <property type="protein sequence ID" value="CAE8618467.1"/>
    <property type="molecule type" value="Genomic_DNA"/>
</dbReference>
<dbReference type="OrthoDB" id="120976at2759"/>
<dbReference type="Gene3D" id="1.10.238.10">
    <property type="entry name" value="EF-hand"/>
    <property type="match status" value="2"/>
</dbReference>
<comment type="caution">
    <text evidence="4">The sequence shown here is derived from an EMBL/GenBank/DDBJ whole genome shotgun (WGS) entry which is preliminary data.</text>
</comment>
<keyword evidence="1" id="KW-0106">Calcium</keyword>
<feature type="domain" description="EF-hand" evidence="3">
    <location>
        <begin position="1206"/>
        <end position="1227"/>
    </location>
</feature>
<dbReference type="Proteomes" id="UP000654075">
    <property type="component" value="Unassembled WGS sequence"/>
</dbReference>
<dbReference type="CDD" id="cd00051">
    <property type="entry name" value="EFh"/>
    <property type="match status" value="2"/>
</dbReference>
<dbReference type="PANTHER" id="PTHR24114:SF2">
    <property type="entry name" value="F-BOX DOMAIN-CONTAINING PROTEIN-RELATED"/>
    <property type="match status" value="1"/>
</dbReference>
<dbReference type="InterPro" id="IPR032675">
    <property type="entry name" value="LRR_dom_sf"/>
</dbReference>
<evidence type="ECO:0000256" key="2">
    <source>
        <dbReference type="SAM" id="MobiDB-lite"/>
    </source>
</evidence>
<gene>
    <name evidence="4" type="ORF">PGLA1383_LOCUS36085</name>
</gene>
<dbReference type="SMART" id="SM00368">
    <property type="entry name" value="LRR_RI"/>
    <property type="match status" value="3"/>
</dbReference>
<dbReference type="Pfam" id="PF13202">
    <property type="entry name" value="EF-hand_5"/>
    <property type="match status" value="1"/>
</dbReference>
<dbReference type="Gene3D" id="3.80.10.10">
    <property type="entry name" value="Ribonuclease Inhibitor"/>
    <property type="match status" value="2"/>
</dbReference>
<protein>
    <recommendedName>
        <fullName evidence="3">EF-hand domain-containing protein</fullName>
    </recommendedName>
</protein>
<reference evidence="4" key="1">
    <citation type="submission" date="2021-02" db="EMBL/GenBank/DDBJ databases">
        <authorList>
            <person name="Dougan E. K."/>
            <person name="Rhodes N."/>
            <person name="Thang M."/>
            <person name="Chan C."/>
        </authorList>
    </citation>
    <scope>NUCLEOTIDE SEQUENCE</scope>
</reference>
<dbReference type="SMART" id="SM00054">
    <property type="entry name" value="EFh"/>
    <property type="match status" value="3"/>
</dbReference>
<dbReference type="InterPro" id="IPR018247">
    <property type="entry name" value="EF_Hand_1_Ca_BS"/>
</dbReference>
<dbReference type="PANTHER" id="PTHR24114">
    <property type="entry name" value="LEUCINE RICH REPEAT FAMILY PROTEIN"/>
    <property type="match status" value="1"/>
</dbReference>
<dbReference type="PROSITE" id="PS00018">
    <property type="entry name" value="EF_HAND_1"/>
    <property type="match status" value="1"/>
</dbReference>
<dbReference type="InterPro" id="IPR001611">
    <property type="entry name" value="Leu-rich_rpt"/>
</dbReference>
<feature type="domain" description="EF-hand" evidence="3">
    <location>
        <begin position="1270"/>
        <end position="1305"/>
    </location>
</feature>
<keyword evidence="5" id="KW-1185">Reference proteome</keyword>
<dbReference type="GO" id="GO:0005509">
    <property type="term" value="F:calcium ion binding"/>
    <property type="evidence" value="ECO:0007669"/>
    <property type="project" value="InterPro"/>
</dbReference>
<proteinExistence type="predicted"/>
<dbReference type="InterPro" id="IPR052394">
    <property type="entry name" value="LRR-containing"/>
</dbReference>
<feature type="region of interest" description="Disordered" evidence="2">
    <location>
        <begin position="214"/>
        <end position="234"/>
    </location>
</feature>
<dbReference type="InterPro" id="IPR011992">
    <property type="entry name" value="EF-hand-dom_pair"/>
</dbReference>
<evidence type="ECO:0000313" key="4">
    <source>
        <dbReference type="EMBL" id="CAE8618467.1"/>
    </source>
</evidence>
<organism evidence="4 5">
    <name type="scientific">Polarella glacialis</name>
    <name type="common">Dinoflagellate</name>
    <dbReference type="NCBI Taxonomy" id="89957"/>
    <lineage>
        <taxon>Eukaryota</taxon>
        <taxon>Sar</taxon>
        <taxon>Alveolata</taxon>
        <taxon>Dinophyceae</taxon>
        <taxon>Suessiales</taxon>
        <taxon>Suessiaceae</taxon>
        <taxon>Polarella</taxon>
    </lineage>
</organism>
<evidence type="ECO:0000256" key="1">
    <source>
        <dbReference type="ARBA" id="ARBA00022837"/>
    </source>
</evidence>
<dbReference type="SUPFAM" id="SSF52047">
    <property type="entry name" value="RNI-like"/>
    <property type="match status" value="1"/>
</dbReference>
<evidence type="ECO:0000259" key="3">
    <source>
        <dbReference type="PROSITE" id="PS50222"/>
    </source>
</evidence>
<dbReference type="InterPro" id="IPR002048">
    <property type="entry name" value="EF_hand_dom"/>
</dbReference>
<dbReference type="SUPFAM" id="SSF47473">
    <property type="entry name" value="EF-hand"/>
    <property type="match status" value="1"/>
</dbReference>
<dbReference type="PROSITE" id="PS50222">
    <property type="entry name" value="EF_HAND_2"/>
    <property type="match status" value="3"/>
</dbReference>
<accession>A0A813G6Y7</accession>
<feature type="region of interest" description="Disordered" evidence="2">
    <location>
        <begin position="296"/>
        <end position="319"/>
    </location>
</feature>
<sequence>MSDDHGKQADSDDEDGAVADDIAIDDLSDDEEATLLHDFAKRKRASILANHGTTVLHLGTASQMSQMLALASVKLHVASDRLYNRLVQCLTRFFRQEGIWTCNARERFVVTAREIMRHKRGAVCLQGQVRQIAILAQLRPQTALLRMDRGETTDERRERLEDFWEDYKSPRAAHVPRFGLRDLDIQPPEEQQEHFQGSSPRSSTLRLKLPQLGPALPKLGRSADHPLSSRRSQLSALRQDRLQSFATKLPKLPKLVFSLPRIFADARQSPGLEGALNEESALNVYPGSEMSSLMPMSATPFSCSSPAPEIPAKTKNLRKKKLRSFSPRGGVGKAAEGAPSIDALAKERECYLRFCDVINARPLTLPFVTGHSPNFVAADRSLVDQDLQPLMPLIEVARDMQVIDLARNRLLTDVSFVPFLAALSRNRFLRSETSPLLRLNLSECKGFGKASVSMLMKQLANDSFGICSLRSLNINRVQIPMPSCLALAEVLGKHPCLQRLDLVDIGMSSTRLGPVACSKCIAALLRSETLQVLDLSWNVLGKEAFASLGECLVGHRHFKGLSLVGCSSVSMAARDQPVEYFLELLAKNTTITSLDLTMNHIDYRGAFIIEDCLEEHKALKSLIISDNPLGSGGARSLVRLLSRDKAGLTELICLDCVSSGIISPDADSKQIYSLTDPSGKYILDLERPYHRALLRRFYKVCESLSISYSSAFVDISYGSQTYHHAHKRSGLWDVPKQGRLELVFSMHWAGLEDLQDTDDWDFSSFVQHHLELRRLKPSLAKAAALFSFFKANAGNKNEQLMLLDVFAKDFLLRFQQVEEMSHTKDCLIVEVLSRTLPCILGGRPMRYLSLLLLPSLTSLVQVLSRSRNFLTFNVENPTGHYRLELSLHSDYAVAEQLLLINRWEADVEQRLQRQDTSELGNRSHLRNVTLGSLPITDIWELVLPDREVLKCDYVTGKRPHPEMKHLNDTSFAKVLQLMLETDNHGIRISAGASVSHYLAVSSLQLREVLGLFDSKELQLQSLVLPPEGVTDMQHEKIFRSRLEDDRDLVKLRRQLGYATFFPFMQPEFTSMSLDFSRNDQRIAANIFLQLHRVENMKNIKDYGYVDGNGVEDQMLLGIPSSWQDLERMPTAGVFRMTYTCAADNRKFANRKVFMERFGFFKRPFQETDTMWWSSLSEAPEDVREFMEFLIGNFPDLIKPFEVIDGKDGNGFITLKEFKDGYVELGCKKFAGPEEQSRIEAVFRYLDPGGEGTISKNEWLFLDQLWTVFDFAPNALEQAFESLDADASGEISQAEWDVVVKERIKFFGNSGTIFQFLDKDGQGEVGLEEFMLLDDILKRSEEKCRPKPRVEKGDELTEYLS</sequence>
<feature type="domain" description="EF-hand" evidence="3">
    <location>
        <begin position="1233"/>
        <end position="1268"/>
    </location>
</feature>
<evidence type="ECO:0000313" key="5">
    <source>
        <dbReference type="Proteomes" id="UP000654075"/>
    </source>
</evidence>
<dbReference type="Pfam" id="PF13516">
    <property type="entry name" value="LRR_6"/>
    <property type="match status" value="2"/>
</dbReference>